<feature type="region of interest" description="Disordered" evidence="1">
    <location>
        <begin position="1"/>
        <end position="26"/>
    </location>
</feature>
<dbReference type="EMBL" id="JAPDRK010000002">
    <property type="protein sequence ID" value="KAJ9615079.1"/>
    <property type="molecule type" value="Genomic_DNA"/>
</dbReference>
<protein>
    <recommendedName>
        <fullName evidence="4">BTB domain-containing protein</fullName>
    </recommendedName>
</protein>
<dbReference type="InterPro" id="IPR011333">
    <property type="entry name" value="SKP1/BTB/POZ_sf"/>
</dbReference>
<reference evidence="2" key="1">
    <citation type="submission" date="2022-10" db="EMBL/GenBank/DDBJ databases">
        <title>Culturing micro-colonial fungi from biological soil crusts in the Mojave desert and describing Neophaeococcomyces mojavensis, and introducing the new genera and species Taxawa tesnikishii.</title>
        <authorList>
            <person name="Kurbessoian T."/>
            <person name="Stajich J.E."/>
        </authorList>
    </citation>
    <scope>NUCLEOTIDE SEQUENCE</scope>
    <source>
        <strain evidence="2">TK_41</strain>
    </source>
</reference>
<gene>
    <name evidence="2" type="ORF">H2200_001153</name>
</gene>
<comment type="caution">
    <text evidence="2">The sequence shown here is derived from an EMBL/GenBank/DDBJ whole genome shotgun (WGS) entry which is preliminary data.</text>
</comment>
<accession>A0AA38XKC7</accession>
<sequence length="496" mass="54792">MAAESPPRKKVKMSVESNSTPEMITVDRDGDLILEVGQIASEGVFATSKTKSDIESTTKTLPQKDDASADEDTGSIKGGGATSSTGSTDNHSRDPDKDERPKSNVRCMRIRVSAKVLTLVSPVFNAMLNGDFAEAQLKLNQEDPPVLALPEDDPTAMLSLCLVIHHSPGIHKLIDDYDLLHRIVVLCDKYACVDALRLWFGGQISKFMLGSKFDLELLARYGIAPERMLNLTYLMGDYSLFAAATATLIVCVSPEDIFEVMRNAFGEDAPDGLAGPIFVHPLRDKQVNSFPEMMKAFQYNYIKEFAAIGPALLEQLSIWAGYYDESDFDDCLATIPALKKVKKARRASTRVSVPAENARLMDVPLCHCRAKRMGVLSATLTSLHLWPVQDENVNNARCLKIMLQKWTRVGDICFRDEALSCPRDLYCPAPGDPDLNDLLNRKIEDLVRKMDVGVCLGCLKEIGGIEDPRSHVTGTCRNPEHDQKRKGAVADSVINW</sequence>
<dbReference type="Gene3D" id="3.30.710.10">
    <property type="entry name" value="Potassium Channel Kv1.1, Chain A"/>
    <property type="match status" value="1"/>
</dbReference>
<proteinExistence type="predicted"/>
<evidence type="ECO:0000313" key="3">
    <source>
        <dbReference type="Proteomes" id="UP001172673"/>
    </source>
</evidence>
<dbReference type="AlphaFoldDB" id="A0AA38XKC7"/>
<evidence type="ECO:0000256" key="1">
    <source>
        <dbReference type="SAM" id="MobiDB-lite"/>
    </source>
</evidence>
<evidence type="ECO:0008006" key="4">
    <source>
        <dbReference type="Google" id="ProtNLM"/>
    </source>
</evidence>
<name>A0AA38XKC7_9EURO</name>
<dbReference type="Proteomes" id="UP001172673">
    <property type="component" value="Unassembled WGS sequence"/>
</dbReference>
<keyword evidence="3" id="KW-1185">Reference proteome</keyword>
<evidence type="ECO:0000313" key="2">
    <source>
        <dbReference type="EMBL" id="KAJ9615079.1"/>
    </source>
</evidence>
<feature type="compositionally biased region" description="Basic and acidic residues" evidence="1">
    <location>
        <begin position="90"/>
        <end position="102"/>
    </location>
</feature>
<feature type="region of interest" description="Disordered" evidence="1">
    <location>
        <begin position="44"/>
        <end position="105"/>
    </location>
</feature>
<organism evidence="2 3">
    <name type="scientific">Cladophialophora chaetospira</name>
    <dbReference type="NCBI Taxonomy" id="386627"/>
    <lineage>
        <taxon>Eukaryota</taxon>
        <taxon>Fungi</taxon>
        <taxon>Dikarya</taxon>
        <taxon>Ascomycota</taxon>
        <taxon>Pezizomycotina</taxon>
        <taxon>Eurotiomycetes</taxon>
        <taxon>Chaetothyriomycetidae</taxon>
        <taxon>Chaetothyriales</taxon>
        <taxon>Herpotrichiellaceae</taxon>
        <taxon>Cladophialophora</taxon>
    </lineage>
</organism>
<feature type="compositionally biased region" description="Basic and acidic residues" evidence="1">
    <location>
        <begin position="50"/>
        <end position="67"/>
    </location>
</feature>